<sequence>MNEAICHSRDRRPRLSAKTPLFIKGLHIIPRTDEGVRPYFVSCYENI</sequence>
<organism evidence="1 2">
    <name type="scientific">Prevotella veroralis F0319</name>
    <dbReference type="NCBI Taxonomy" id="649761"/>
    <lineage>
        <taxon>Bacteria</taxon>
        <taxon>Pseudomonadati</taxon>
        <taxon>Bacteroidota</taxon>
        <taxon>Bacteroidia</taxon>
        <taxon>Bacteroidales</taxon>
        <taxon>Prevotellaceae</taxon>
        <taxon>Prevotella</taxon>
    </lineage>
</organism>
<dbReference type="HOGENOM" id="CLU_3171813_0_0_10"/>
<dbReference type="Proteomes" id="UP000003327">
    <property type="component" value="Unassembled WGS sequence"/>
</dbReference>
<dbReference type="AlphaFoldDB" id="C9MTI1"/>
<dbReference type="EMBL" id="ACVA01000073">
    <property type="protein sequence ID" value="EEX17216.1"/>
    <property type="molecule type" value="Genomic_DNA"/>
</dbReference>
<proteinExistence type="predicted"/>
<evidence type="ECO:0000313" key="2">
    <source>
        <dbReference type="Proteomes" id="UP000003327"/>
    </source>
</evidence>
<keyword evidence="2" id="KW-1185">Reference proteome</keyword>
<accession>C9MTI1</accession>
<evidence type="ECO:0000313" key="1">
    <source>
        <dbReference type="EMBL" id="EEX17216.1"/>
    </source>
</evidence>
<comment type="caution">
    <text evidence="1">The sequence shown here is derived from an EMBL/GenBank/DDBJ whole genome shotgun (WGS) entry which is preliminary data.</text>
</comment>
<protein>
    <submittedName>
        <fullName evidence="1">Uncharacterized protein</fullName>
    </submittedName>
</protein>
<reference evidence="1 2" key="1">
    <citation type="submission" date="2009-09" db="EMBL/GenBank/DDBJ databases">
        <authorList>
            <person name="Weinstock G."/>
            <person name="Sodergren E."/>
            <person name="Clifton S."/>
            <person name="Fulton L."/>
            <person name="Fulton B."/>
            <person name="Courtney L."/>
            <person name="Fronick C."/>
            <person name="Harrison M."/>
            <person name="Strong C."/>
            <person name="Farmer C."/>
            <person name="Delahaunty K."/>
            <person name="Markovic C."/>
            <person name="Hall O."/>
            <person name="Minx P."/>
            <person name="Tomlinson C."/>
            <person name="Mitreva M."/>
            <person name="Nelson J."/>
            <person name="Hou S."/>
            <person name="Wollam A."/>
            <person name="Pepin K.H."/>
            <person name="Johnson M."/>
            <person name="Bhonagiri V."/>
            <person name="Nash W.E."/>
            <person name="Warren W."/>
            <person name="Chinwalla A."/>
            <person name="Mardis E.R."/>
            <person name="Wilson R.K."/>
        </authorList>
    </citation>
    <scope>NUCLEOTIDE SEQUENCE [LARGE SCALE GENOMIC DNA]</scope>
    <source>
        <strain evidence="1 2">F0319</strain>
    </source>
</reference>
<name>C9MTI1_9BACT</name>
<dbReference type="STRING" id="649761.HMPREF0973_02957"/>
<gene>
    <name evidence="1" type="ORF">HMPREF0973_02957</name>
</gene>